<dbReference type="Proteomes" id="UP000605992">
    <property type="component" value="Unassembled WGS sequence"/>
</dbReference>
<accession>A0A8J3VBU5</accession>
<organism evidence="2 3">
    <name type="scientific">Planotetraspora thailandica</name>
    <dbReference type="NCBI Taxonomy" id="487172"/>
    <lineage>
        <taxon>Bacteria</taxon>
        <taxon>Bacillati</taxon>
        <taxon>Actinomycetota</taxon>
        <taxon>Actinomycetes</taxon>
        <taxon>Streptosporangiales</taxon>
        <taxon>Streptosporangiaceae</taxon>
        <taxon>Planotetraspora</taxon>
    </lineage>
</organism>
<evidence type="ECO:0000313" key="2">
    <source>
        <dbReference type="EMBL" id="GII54210.1"/>
    </source>
</evidence>
<reference evidence="2" key="1">
    <citation type="submission" date="2021-01" db="EMBL/GenBank/DDBJ databases">
        <title>Whole genome shotgun sequence of Planotetraspora thailandica NBRC 104271.</title>
        <authorList>
            <person name="Komaki H."/>
            <person name="Tamura T."/>
        </authorList>
    </citation>
    <scope>NUCLEOTIDE SEQUENCE</scope>
    <source>
        <strain evidence="2">NBRC 104271</strain>
    </source>
</reference>
<evidence type="ECO:0000256" key="1">
    <source>
        <dbReference type="SAM" id="MobiDB-lite"/>
    </source>
</evidence>
<proteinExistence type="predicted"/>
<evidence type="ECO:0000313" key="3">
    <source>
        <dbReference type="Proteomes" id="UP000605992"/>
    </source>
</evidence>
<keyword evidence="3" id="KW-1185">Reference proteome</keyword>
<gene>
    <name evidence="2" type="ORF">Pth03_25990</name>
</gene>
<protein>
    <submittedName>
        <fullName evidence="2">Uncharacterized protein</fullName>
    </submittedName>
</protein>
<feature type="compositionally biased region" description="Low complexity" evidence="1">
    <location>
        <begin position="19"/>
        <end position="35"/>
    </location>
</feature>
<sequence>MDCPSFQAAYVSTDGVGDGAAEAAPEEAGSGAAEGSAVQAVMSNAGTSAA</sequence>
<feature type="region of interest" description="Disordered" evidence="1">
    <location>
        <begin position="14"/>
        <end position="35"/>
    </location>
</feature>
<name>A0A8J3VBU5_9ACTN</name>
<comment type="caution">
    <text evidence="2">The sequence shown here is derived from an EMBL/GenBank/DDBJ whole genome shotgun (WGS) entry which is preliminary data.</text>
</comment>
<dbReference type="AlphaFoldDB" id="A0A8J3VBU5"/>
<dbReference type="EMBL" id="BOOR01000016">
    <property type="protein sequence ID" value="GII54210.1"/>
    <property type="molecule type" value="Genomic_DNA"/>
</dbReference>